<accession>A0AAD9H6F8</accession>
<sequence length="69" mass="7405">MYAPRIFMIHCTSIIHSEIGRAVNPASIGPLPLFDVLFSSSSFSFFMGGGAAAGCLVSHVAWLRQESCN</sequence>
<evidence type="ECO:0000313" key="2">
    <source>
        <dbReference type="EMBL" id="KAK2022742.1"/>
    </source>
</evidence>
<name>A0AAD9H6F8_9PEZI</name>
<evidence type="ECO:0000313" key="3">
    <source>
        <dbReference type="Proteomes" id="UP001232148"/>
    </source>
</evidence>
<keyword evidence="3" id="KW-1185">Reference proteome</keyword>
<dbReference type="Proteomes" id="UP001232148">
    <property type="component" value="Unassembled WGS sequence"/>
</dbReference>
<organism evidence="2 3">
    <name type="scientific">Colletotrichum zoysiae</name>
    <dbReference type="NCBI Taxonomy" id="1216348"/>
    <lineage>
        <taxon>Eukaryota</taxon>
        <taxon>Fungi</taxon>
        <taxon>Dikarya</taxon>
        <taxon>Ascomycota</taxon>
        <taxon>Pezizomycotina</taxon>
        <taxon>Sordariomycetes</taxon>
        <taxon>Hypocreomycetidae</taxon>
        <taxon>Glomerellales</taxon>
        <taxon>Glomerellaceae</taxon>
        <taxon>Colletotrichum</taxon>
        <taxon>Colletotrichum graminicola species complex</taxon>
    </lineage>
</organism>
<protein>
    <submittedName>
        <fullName evidence="2">Uncharacterized protein</fullName>
    </submittedName>
</protein>
<gene>
    <name evidence="2" type="ORF">LX32DRAFT_184199</name>
</gene>
<keyword evidence="1" id="KW-0812">Transmembrane</keyword>
<feature type="transmembrane region" description="Helical" evidence="1">
    <location>
        <begin position="43"/>
        <end position="63"/>
    </location>
</feature>
<comment type="caution">
    <text evidence="2">The sequence shown here is derived from an EMBL/GenBank/DDBJ whole genome shotgun (WGS) entry which is preliminary data.</text>
</comment>
<proteinExistence type="predicted"/>
<keyword evidence="1" id="KW-1133">Transmembrane helix</keyword>
<evidence type="ECO:0000256" key="1">
    <source>
        <dbReference type="SAM" id="Phobius"/>
    </source>
</evidence>
<reference evidence="2" key="1">
    <citation type="submission" date="2021-06" db="EMBL/GenBank/DDBJ databases">
        <title>Comparative genomics, transcriptomics and evolutionary studies reveal genomic signatures of adaptation to plant cell wall in hemibiotrophic fungi.</title>
        <authorList>
            <consortium name="DOE Joint Genome Institute"/>
            <person name="Baroncelli R."/>
            <person name="Diaz J.F."/>
            <person name="Benocci T."/>
            <person name="Peng M."/>
            <person name="Battaglia E."/>
            <person name="Haridas S."/>
            <person name="Andreopoulos W."/>
            <person name="Labutti K."/>
            <person name="Pangilinan J."/>
            <person name="Floch G.L."/>
            <person name="Makela M.R."/>
            <person name="Henrissat B."/>
            <person name="Grigoriev I.V."/>
            <person name="Crouch J.A."/>
            <person name="De Vries R.P."/>
            <person name="Sukno S.A."/>
            <person name="Thon M.R."/>
        </authorList>
    </citation>
    <scope>NUCLEOTIDE SEQUENCE</scope>
    <source>
        <strain evidence="2">MAFF235873</strain>
    </source>
</reference>
<keyword evidence="1" id="KW-0472">Membrane</keyword>
<dbReference type="EMBL" id="MU843028">
    <property type="protein sequence ID" value="KAK2022742.1"/>
    <property type="molecule type" value="Genomic_DNA"/>
</dbReference>
<dbReference type="AlphaFoldDB" id="A0AAD9H6F8"/>